<name>A0AAD1IPX9_9MYCO</name>
<accession>A0AAD1IPX9</accession>
<evidence type="ECO:0000313" key="2">
    <source>
        <dbReference type="Proteomes" id="UP000466607"/>
    </source>
</evidence>
<organism evidence="1 2">
    <name type="scientific">Mycolicibacterium litorale</name>
    <dbReference type="NCBI Taxonomy" id="758802"/>
    <lineage>
        <taxon>Bacteria</taxon>
        <taxon>Bacillati</taxon>
        <taxon>Actinomycetota</taxon>
        <taxon>Actinomycetes</taxon>
        <taxon>Mycobacteriales</taxon>
        <taxon>Mycobacteriaceae</taxon>
        <taxon>Mycolicibacterium</taxon>
    </lineage>
</organism>
<proteinExistence type="predicted"/>
<evidence type="ECO:0000313" key="1">
    <source>
        <dbReference type="EMBL" id="BBY15603.1"/>
    </source>
</evidence>
<dbReference type="EMBL" id="AP022586">
    <property type="protein sequence ID" value="BBY15603.1"/>
    <property type="molecule type" value="Genomic_DNA"/>
</dbReference>
<keyword evidence="2" id="KW-1185">Reference proteome</keyword>
<dbReference type="Proteomes" id="UP000466607">
    <property type="component" value="Chromosome"/>
</dbReference>
<reference evidence="1 2" key="1">
    <citation type="journal article" date="2019" name="Emerg. Microbes Infect.">
        <title>Comprehensive subspecies identification of 175 nontuberculous mycobacteria species based on 7547 genomic profiles.</title>
        <authorList>
            <person name="Matsumoto Y."/>
            <person name="Kinjo T."/>
            <person name="Motooka D."/>
            <person name="Nabeya D."/>
            <person name="Jung N."/>
            <person name="Uechi K."/>
            <person name="Horii T."/>
            <person name="Iida T."/>
            <person name="Fujita J."/>
            <person name="Nakamura S."/>
        </authorList>
    </citation>
    <scope>NUCLEOTIDE SEQUENCE [LARGE SCALE GENOMIC DNA]</scope>
    <source>
        <strain evidence="1 2">JCM 17423</strain>
    </source>
</reference>
<evidence type="ECO:0008006" key="3">
    <source>
        <dbReference type="Google" id="ProtNLM"/>
    </source>
</evidence>
<sequence length="154" mass="15430">MPIIVVAVIAVAALALAGWALLRPAGGGSDAAGEYTDAQRAEAKTAVCTAFNTVRSGVSLNTNLQAPGGPGDVAGSLAVAANARLSLYDGGQYLLARLAPATAPELADAVRTFGNLLMDIGANATAGAVNTEPQQAARLKEADAANRTIEGLCR</sequence>
<dbReference type="AlphaFoldDB" id="A0AAD1IPX9"/>
<protein>
    <recommendedName>
        <fullName evidence="3">Alanine and proline rich membrane protein</fullName>
    </recommendedName>
</protein>
<gene>
    <name evidence="1" type="ORF">MLIT_11950</name>
</gene>